<name>A0ABQ5VUQ7_9RHOB</name>
<keyword evidence="7" id="KW-1185">Reference proteome</keyword>
<feature type="domain" description="Phospholipid/glycerol acyltransferase" evidence="5">
    <location>
        <begin position="72"/>
        <end position="187"/>
    </location>
</feature>
<proteinExistence type="predicted"/>
<dbReference type="SUPFAM" id="SSF69593">
    <property type="entry name" value="Glycerol-3-phosphate (1)-acyltransferase"/>
    <property type="match status" value="1"/>
</dbReference>
<evidence type="ECO:0000256" key="1">
    <source>
        <dbReference type="ARBA" id="ARBA00005189"/>
    </source>
</evidence>
<dbReference type="Proteomes" id="UP001156694">
    <property type="component" value="Unassembled WGS sequence"/>
</dbReference>
<evidence type="ECO:0000256" key="4">
    <source>
        <dbReference type="SAM" id="Phobius"/>
    </source>
</evidence>
<dbReference type="PANTHER" id="PTHR10434">
    <property type="entry name" value="1-ACYL-SN-GLYCEROL-3-PHOSPHATE ACYLTRANSFERASE"/>
    <property type="match status" value="1"/>
</dbReference>
<keyword evidence="4" id="KW-0472">Membrane</keyword>
<sequence length="244" mass="27558">MIFLQYMRSFVFIVVMYLWMIVVGLLGAIPAAFSKNATYWVLKFYCASVIFLARVICGLHVEQRGEIPSGNVVVASKHQSFFDVMLHMYYLPRANFVMKQELKYAPILGFYAMRIGAAPVKRGQKSKAVSQMMQGAKKGASDGGNQLVIYPQGTRVAPGDHRPYKVGAGVLAQRMERPCVLAATNVGYFWPKRSMLRKPGTVIFEYFDTMPEGLELSEFVKVMEEKIEDKSNRLLDEAGFKRRG</sequence>
<dbReference type="SMART" id="SM00563">
    <property type="entry name" value="PlsC"/>
    <property type="match status" value="1"/>
</dbReference>
<dbReference type="EMBL" id="BSNN01000002">
    <property type="protein sequence ID" value="GLQ35064.1"/>
    <property type="molecule type" value="Genomic_DNA"/>
</dbReference>
<evidence type="ECO:0000256" key="2">
    <source>
        <dbReference type="ARBA" id="ARBA00022679"/>
    </source>
</evidence>
<evidence type="ECO:0000313" key="6">
    <source>
        <dbReference type="EMBL" id="GLQ35064.1"/>
    </source>
</evidence>
<evidence type="ECO:0000313" key="7">
    <source>
        <dbReference type="Proteomes" id="UP001156694"/>
    </source>
</evidence>
<keyword evidence="4" id="KW-1133">Transmembrane helix</keyword>
<feature type="transmembrane region" description="Helical" evidence="4">
    <location>
        <begin position="39"/>
        <end position="57"/>
    </location>
</feature>
<dbReference type="GO" id="GO:0016746">
    <property type="term" value="F:acyltransferase activity"/>
    <property type="evidence" value="ECO:0007669"/>
    <property type="project" value="UniProtKB-KW"/>
</dbReference>
<dbReference type="InterPro" id="IPR002123">
    <property type="entry name" value="Plipid/glycerol_acylTrfase"/>
</dbReference>
<dbReference type="RefSeq" id="WP_284377147.1">
    <property type="nucleotide sequence ID" value="NZ_BSNN01000002.1"/>
</dbReference>
<evidence type="ECO:0000256" key="3">
    <source>
        <dbReference type="ARBA" id="ARBA00023315"/>
    </source>
</evidence>
<keyword evidence="2" id="KW-0808">Transferase</keyword>
<dbReference type="CDD" id="cd07989">
    <property type="entry name" value="LPLAT_AGPAT-like"/>
    <property type="match status" value="1"/>
</dbReference>
<comment type="pathway">
    <text evidence="1">Lipid metabolism.</text>
</comment>
<dbReference type="Pfam" id="PF01553">
    <property type="entry name" value="Acyltransferase"/>
    <property type="match status" value="1"/>
</dbReference>
<feature type="transmembrane region" description="Helical" evidence="4">
    <location>
        <begin position="12"/>
        <end position="33"/>
    </location>
</feature>
<evidence type="ECO:0000259" key="5">
    <source>
        <dbReference type="SMART" id="SM00563"/>
    </source>
</evidence>
<accession>A0ABQ5VUQ7</accession>
<keyword evidence="4" id="KW-0812">Transmembrane</keyword>
<dbReference type="PANTHER" id="PTHR10434:SF40">
    <property type="entry name" value="1-ACYL-SN-GLYCEROL-3-PHOSPHATE ACYLTRANSFERASE"/>
    <property type="match status" value="1"/>
</dbReference>
<protein>
    <submittedName>
        <fullName evidence="6">1-acyl-sn-glycerol-3-phosphate acyltransferase</fullName>
    </submittedName>
</protein>
<keyword evidence="3 6" id="KW-0012">Acyltransferase</keyword>
<reference evidence="7" key="1">
    <citation type="journal article" date="2019" name="Int. J. Syst. Evol. Microbiol.">
        <title>The Global Catalogue of Microorganisms (GCM) 10K type strain sequencing project: providing services to taxonomists for standard genome sequencing and annotation.</title>
        <authorList>
            <consortium name="The Broad Institute Genomics Platform"/>
            <consortium name="The Broad Institute Genome Sequencing Center for Infectious Disease"/>
            <person name="Wu L."/>
            <person name="Ma J."/>
        </authorList>
    </citation>
    <scope>NUCLEOTIDE SEQUENCE [LARGE SCALE GENOMIC DNA]</scope>
    <source>
        <strain evidence="7">NBRC 110140</strain>
    </source>
</reference>
<comment type="caution">
    <text evidence="6">The sequence shown here is derived from an EMBL/GenBank/DDBJ whole genome shotgun (WGS) entry which is preliminary data.</text>
</comment>
<gene>
    <name evidence="6" type="ORF">GCM10007939_13470</name>
</gene>
<organism evidence="6 7">
    <name type="scientific">Amylibacter marinus</name>
    <dbReference type="NCBI Taxonomy" id="1475483"/>
    <lineage>
        <taxon>Bacteria</taxon>
        <taxon>Pseudomonadati</taxon>
        <taxon>Pseudomonadota</taxon>
        <taxon>Alphaproteobacteria</taxon>
        <taxon>Rhodobacterales</taxon>
        <taxon>Paracoccaceae</taxon>
        <taxon>Amylibacter</taxon>
    </lineage>
</organism>